<dbReference type="Proteomes" id="UP000772181">
    <property type="component" value="Unassembled WGS sequence"/>
</dbReference>
<dbReference type="InterPro" id="IPR038767">
    <property type="entry name" value="PF0610-like"/>
</dbReference>
<dbReference type="InterPro" id="IPR036390">
    <property type="entry name" value="WH_DNA-bd_sf"/>
</dbReference>
<evidence type="ECO:0000313" key="4">
    <source>
        <dbReference type="Proteomes" id="UP000772181"/>
    </source>
</evidence>
<dbReference type="PANTHER" id="PTHR40663:SF2">
    <property type="entry name" value="TRANSCRIPTIONAL REGULATOR"/>
    <property type="match status" value="1"/>
</dbReference>
<dbReference type="Pfam" id="PF23470">
    <property type="entry name" value="Zn_ribbon_PF0610"/>
    <property type="match status" value="1"/>
</dbReference>
<comment type="caution">
    <text evidence="3">The sequence shown here is derived from an EMBL/GenBank/DDBJ whole genome shotgun (WGS) entry which is preliminary data.</text>
</comment>
<dbReference type="InterPro" id="IPR057022">
    <property type="entry name" value="PF0610-like_Zn_ribbon_C"/>
</dbReference>
<organism evidence="3 4">
    <name type="scientific">Tectimicrobiota bacterium</name>
    <dbReference type="NCBI Taxonomy" id="2528274"/>
    <lineage>
        <taxon>Bacteria</taxon>
        <taxon>Pseudomonadati</taxon>
        <taxon>Nitrospinota/Tectimicrobiota group</taxon>
        <taxon>Candidatus Tectimicrobiota</taxon>
    </lineage>
</organism>
<evidence type="ECO:0000259" key="2">
    <source>
        <dbReference type="Pfam" id="PF23470"/>
    </source>
</evidence>
<accession>A0A933LQW4</accession>
<dbReference type="Pfam" id="PF21476">
    <property type="entry name" value="PF0610-like_N"/>
    <property type="match status" value="1"/>
</dbReference>
<feature type="domain" description="PF0610-like rubredoxin-like zinc beta-ribbon C-terminal" evidence="2">
    <location>
        <begin position="69"/>
        <end position="108"/>
    </location>
</feature>
<name>A0A933LQW4_UNCTE</name>
<evidence type="ECO:0000313" key="3">
    <source>
        <dbReference type="EMBL" id="MBI4595741.1"/>
    </source>
</evidence>
<dbReference type="EMBL" id="JACQWF010000233">
    <property type="protein sequence ID" value="MBI4595741.1"/>
    <property type="molecule type" value="Genomic_DNA"/>
</dbReference>
<dbReference type="InterPro" id="IPR049159">
    <property type="entry name" value="PF0610-like_wHTH_N"/>
</dbReference>
<reference evidence="3" key="1">
    <citation type="submission" date="2020-07" db="EMBL/GenBank/DDBJ databases">
        <title>Huge and variable diversity of episymbiotic CPR bacteria and DPANN archaea in groundwater ecosystems.</title>
        <authorList>
            <person name="He C.Y."/>
            <person name="Keren R."/>
            <person name="Whittaker M."/>
            <person name="Farag I.F."/>
            <person name="Doudna J."/>
            <person name="Cate J.H.D."/>
            <person name="Banfield J.F."/>
        </authorList>
    </citation>
    <scope>NUCLEOTIDE SEQUENCE</scope>
    <source>
        <strain evidence="3">NC_groundwater_1482_Ag_S-0.65um_47_24</strain>
    </source>
</reference>
<evidence type="ECO:0000259" key="1">
    <source>
        <dbReference type="Pfam" id="PF21476"/>
    </source>
</evidence>
<protein>
    <submittedName>
        <fullName evidence="3">Transcriptional regulator</fullName>
    </submittedName>
</protein>
<proteinExistence type="predicted"/>
<gene>
    <name evidence="3" type="ORF">HY730_05105</name>
</gene>
<dbReference type="SUPFAM" id="SSF46785">
    <property type="entry name" value="Winged helix' DNA-binding domain"/>
    <property type="match status" value="1"/>
</dbReference>
<dbReference type="AlphaFoldDB" id="A0A933LQW4"/>
<feature type="domain" description="PF0610-like winged HTH N-terminal" evidence="1">
    <location>
        <begin position="17"/>
        <end position="60"/>
    </location>
</feature>
<dbReference type="PANTHER" id="PTHR40663">
    <property type="match status" value="1"/>
</dbReference>
<sequence>MSEKEPSPLSHEGEEQTIRQRIISILSDVPISAREISGRAHISEKEVYHHLNHIYRSLSKALSRLTVKPAECSKCGFVFKKRDRLKKPGRCPLCHSSFIEAPRFSLEKHP</sequence>